<dbReference type="GeneID" id="69118562"/>
<dbReference type="PANTHER" id="PTHR33507">
    <property type="entry name" value="INNER MEMBRANE PROTEIN YBBJ"/>
    <property type="match status" value="1"/>
</dbReference>
<comment type="caution">
    <text evidence="3">The sequence shown here is derived from an EMBL/GenBank/DDBJ whole genome shotgun (WGS) entry which is preliminary data.</text>
</comment>
<dbReference type="AlphaFoldDB" id="A0ABD5NGL6"/>
<name>A0ABD5NGL6_9EURY</name>
<dbReference type="PANTHER" id="PTHR33507:SF3">
    <property type="entry name" value="INNER MEMBRANE PROTEIN YBBJ"/>
    <property type="match status" value="1"/>
</dbReference>
<evidence type="ECO:0000313" key="4">
    <source>
        <dbReference type="Proteomes" id="UP001595660"/>
    </source>
</evidence>
<dbReference type="Proteomes" id="UP001595660">
    <property type="component" value="Unassembled WGS sequence"/>
</dbReference>
<dbReference type="Gene3D" id="2.40.50.140">
    <property type="entry name" value="Nucleic acid-binding proteins"/>
    <property type="match status" value="1"/>
</dbReference>
<proteinExistence type="predicted"/>
<keyword evidence="2" id="KW-0472">Membrane</keyword>
<accession>A0ABD5NGL6</accession>
<reference evidence="3 4" key="1">
    <citation type="journal article" date="2019" name="Int. J. Syst. Evol. Microbiol.">
        <title>The Global Catalogue of Microorganisms (GCM) 10K type strain sequencing project: providing services to taxonomists for standard genome sequencing and annotation.</title>
        <authorList>
            <consortium name="The Broad Institute Genomics Platform"/>
            <consortium name="The Broad Institute Genome Sequencing Center for Infectious Disease"/>
            <person name="Wu L."/>
            <person name="Ma J."/>
        </authorList>
    </citation>
    <scope>NUCLEOTIDE SEQUENCE [LARGE SCALE GENOMIC DNA]</scope>
    <source>
        <strain evidence="3 4">CGMCC 1.12562</strain>
    </source>
</reference>
<dbReference type="InterPro" id="IPR012340">
    <property type="entry name" value="NA-bd_OB-fold"/>
</dbReference>
<evidence type="ECO:0000256" key="2">
    <source>
        <dbReference type="SAM" id="Phobius"/>
    </source>
</evidence>
<dbReference type="InterPro" id="IPR052165">
    <property type="entry name" value="Membrane_assoc_protease"/>
</dbReference>
<evidence type="ECO:0000256" key="1">
    <source>
        <dbReference type="SAM" id="MobiDB-lite"/>
    </source>
</evidence>
<feature type="transmembrane region" description="Helical" evidence="2">
    <location>
        <begin position="56"/>
        <end position="76"/>
    </location>
</feature>
<dbReference type="EMBL" id="JBHRWN010000002">
    <property type="protein sequence ID" value="MFC3478428.1"/>
    <property type="molecule type" value="Genomic_DNA"/>
</dbReference>
<gene>
    <name evidence="3" type="ORF">ACFOKC_11925</name>
</gene>
<keyword evidence="2" id="KW-1133">Transmembrane helix</keyword>
<protein>
    <submittedName>
        <fullName evidence="3">NfeD family protein</fullName>
    </submittedName>
</protein>
<feature type="transmembrane region" description="Helical" evidence="2">
    <location>
        <begin position="6"/>
        <end position="23"/>
    </location>
</feature>
<dbReference type="RefSeq" id="WP_232570411.1">
    <property type="nucleotide sequence ID" value="NZ_CP089466.1"/>
</dbReference>
<feature type="transmembrane region" description="Helical" evidence="2">
    <location>
        <begin position="30"/>
        <end position="50"/>
    </location>
</feature>
<feature type="region of interest" description="Disordered" evidence="1">
    <location>
        <begin position="155"/>
        <end position="174"/>
    </location>
</feature>
<keyword evidence="4" id="KW-1185">Reference proteome</keyword>
<sequence length="174" mass="18053">MAEVFGQSLSFVLVVAGTALCIVEAFAPGAHFIVLGVALFVAGLIGMFLLSEATPLVLAGIVFAVGMVVLYFYRYYELYEGTGRGQSLDSSDLRGKRGYVVEEVTQRSGRVELEGGGFDSSYGARSTSGVIPEGTDIVVVDPGGGNVVTVETLEDTAAGDAEADREPGGAEDAT</sequence>
<evidence type="ECO:0000313" key="3">
    <source>
        <dbReference type="EMBL" id="MFC3478428.1"/>
    </source>
</evidence>
<organism evidence="3 4">
    <name type="scientific">Halobacterium litoreum</name>
    <dbReference type="NCBI Taxonomy" id="2039234"/>
    <lineage>
        <taxon>Archaea</taxon>
        <taxon>Methanobacteriati</taxon>
        <taxon>Methanobacteriota</taxon>
        <taxon>Stenosarchaea group</taxon>
        <taxon>Halobacteria</taxon>
        <taxon>Halobacteriales</taxon>
        <taxon>Halobacteriaceae</taxon>
        <taxon>Halobacterium</taxon>
    </lineage>
</organism>
<keyword evidence="2" id="KW-0812">Transmembrane</keyword>